<dbReference type="GO" id="GO:0043139">
    <property type="term" value="F:5'-3' DNA helicase activity"/>
    <property type="evidence" value="ECO:0007669"/>
    <property type="project" value="TreeGrafter"/>
</dbReference>
<keyword evidence="5" id="KW-0067">ATP-binding</keyword>
<organism evidence="9 10">
    <name type="scientific">Verticillium longisporum</name>
    <name type="common">Verticillium dahliae var. longisporum</name>
    <dbReference type="NCBI Taxonomy" id="100787"/>
    <lineage>
        <taxon>Eukaryota</taxon>
        <taxon>Fungi</taxon>
        <taxon>Dikarya</taxon>
        <taxon>Ascomycota</taxon>
        <taxon>Pezizomycotina</taxon>
        <taxon>Sordariomycetes</taxon>
        <taxon>Hypocreomycetidae</taxon>
        <taxon>Glomerellales</taxon>
        <taxon>Plectosphaerellaceae</taxon>
        <taxon>Verticillium</taxon>
    </lineage>
</organism>
<feature type="domain" description="DNA2/NAM7 helicase-like C-terminal" evidence="8">
    <location>
        <begin position="800"/>
        <end position="1009"/>
    </location>
</feature>
<name>A0A0G4MIF8_VERLO</name>
<dbReference type="SUPFAM" id="SSF52540">
    <property type="entry name" value="P-loop containing nucleoside triphosphate hydrolases"/>
    <property type="match status" value="1"/>
</dbReference>
<feature type="region of interest" description="Disordered" evidence="6">
    <location>
        <begin position="1023"/>
        <end position="1054"/>
    </location>
</feature>
<protein>
    <submittedName>
        <fullName evidence="9">Uncharacterized protein</fullName>
    </submittedName>
</protein>
<dbReference type="Gene3D" id="3.40.50.300">
    <property type="entry name" value="P-loop containing nucleotide triphosphate hydrolases"/>
    <property type="match status" value="2"/>
</dbReference>
<evidence type="ECO:0000256" key="2">
    <source>
        <dbReference type="ARBA" id="ARBA00022741"/>
    </source>
</evidence>
<dbReference type="GO" id="GO:0005524">
    <property type="term" value="F:ATP binding"/>
    <property type="evidence" value="ECO:0007669"/>
    <property type="project" value="UniProtKB-KW"/>
</dbReference>
<evidence type="ECO:0000256" key="4">
    <source>
        <dbReference type="ARBA" id="ARBA00022806"/>
    </source>
</evidence>
<feature type="compositionally biased region" description="Basic residues" evidence="6">
    <location>
        <begin position="1037"/>
        <end position="1047"/>
    </location>
</feature>
<accession>A0A0G4MIF8</accession>
<dbReference type="Pfam" id="PF13086">
    <property type="entry name" value="AAA_11"/>
    <property type="match status" value="1"/>
</dbReference>
<dbReference type="EMBL" id="CVQH01022750">
    <property type="protein sequence ID" value="CRK33917.1"/>
    <property type="molecule type" value="Genomic_DNA"/>
</dbReference>
<keyword evidence="10" id="KW-1185">Reference proteome</keyword>
<feature type="domain" description="DNA2/NAM7 helicase helicase" evidence="7">
    <location>
        <begin position="706"/>
        <end position="778"/>
    </location>
</feature>
<dbReference type="PANTHER" id="PTHR43788:SF8">
    <property type="entry name" value="DNA-BINDING PROTEIN SMUBP-2"/>
    <property type="match status" value="1"/>
</dbReference>
<evidence type="ECO:0000313" key="9">
    <source>
        <dbReference type="EMBL" id="CRK33917.1"/>
    </source>
</evidence>
<evidence type="ECO:0000256" key="6">
    <source>
        <dbReference type="SAM" id="MobiDB-lite"/>
    </source>
</evidence>
<dbReference type="STRING" id="100787.A0A0G4MIF8"/>
<evidence type="ECO:0000259" key="8">
    <source>
        <dbReference type="Pfam" id="PF13087"/>
    </source>
</evidence>
<dbReference type="PANTHER" id="PTHR43788">
    <property type="entry name" value="DNA2/NAM7 HELICASE FAMILY MEMBER"/>
    <property type="match status" value="1"/>
</dbReference>
<dbReference type="InterPro" id="IPR041679">
    <property type="entry name" value="DNA2/NAM7-like_C"/>
</dbReference>
<dbReference type="InterPro" id="IPR050534">
    <property type="entry name" value="Coronavir_polyprotein_1ab"/>
</dbReference>
<proteinExistence type="inferred from homology"/>
<keyword evidence="3" id="KW-0378">Hydrolase</keyword>
<dbReference type="InterPro" id="IPR041677">
    <property type="entry name" value="DNA2/NAM7_AAA_11"/>
</dbReference>
<dbReference type="GO" id="GO:0016787">
    <property type="term" value="F:hydrolase activity"/>
    <property type="evidence" value="ECO:0007669"/>
    <property type="project" value="UniProtKB-KW"/>
</dbReference>
<gene>
    <name evidence="9" type="ORF">BN1708_006186</name>
</gene>
<keyword evidence="4" id="KW-0347">Helicase</keyword>
<dbReference type="Pfam" id="PF13087">
    <property type="entry name" value="AAA_12"/>
    <property type="match status" value="1"/>
</dbReference>
<comment type="similarity">
    <text evidence="1">Belongs to the DNA2/NAM7 helicase family.</text>
</comment>
<evidence type="ECO:0000256" key="5">
    <source>
        <dbReference type="ARBA" id="ARBA00022840"/>
    </source>
</evidence>
<keyword evidence="2" id="KW-0547">Nucleotide-binding</keyword>
<dbReference type="Proteomes" id="UP000044602">
    <property type="component" value="Unassembled WGS sequence"/>
</dbReference>
<evidence type="ECO:0000256" key="1">
    <source>
        <dbReference type="ARBA" id="ARBA00007913"/>
    </source>
</evidence>
<evidence type="ECO:0000259" key="7">
    <source>
        <dbReference type="Pfam" id="PF13086"/>
    </source>
</evidence>
<sequence length="1096" mass="121054">MSQSSTGAPQANSVKVSYTHASKDCAIIDNDPSKPIIINGISALEGEQLCSARFIVRRSSNFDSFIGIQLGFLLSTDLNEQSGFGICQHVDMNQKSGVVVPTNRHVIVIKFPRGHFTYTVQPSLPEVLACFPGSTASKFCQISVQFTDNAQATIHGYGVPFTNVSNTTVEGWINRHESFINGMTLPEFLHQTRFSFTVATAVNDVQAMMDINKLPPPFEYPYGTDHEWHRERYEEQSRNLKGEKAYISSRFFKDDNSHLTAMTQSVVQDVIWLDQAAEEISRTPGPVYFVPFDPSIVPADEKKFYIIVPLTQEFRDAYASAWRRLAKKLTLQVLLFRHTDDKDPAIWDCEITEAPQRINILTDHPTALHEVVLKTRRPDSSEECGDDYNNIAALRFDPGLTDCKRKVVGLKAFEPMAESTNAVVSGSKEETADKMSLHRAVMRGTGFWDWMRGIDPATNITSGLAAMPLKRQPLPKLRELPVVNFLDIGDVDYVNALLHEALPKDRVRFKGYLSHRPLGLGMMTAGPGFGKTTAIATATLCMQAKLYRIFCSGPTNVAVDNFADRLDQTTSSVCKRYNTGKQQEDPTRMRHRLVVRAYRMQDEFAAVMHLLRYPISESDGPRIPIAKTSRWRFNLSISSWLLAVLGSRAVGVRELTPDDSEGLFILRACIEERPQYSNLLAVAKGEIGWDEYVLSGVLQKDAVHALLKAIIEAADIVCATPSMAAEDVYREWRTSVARGIAIDEAANMTRADLACVWGNSLLPCFLAGDEKQLPPAVMTGDEQDSEGNLIHRFVADGKLSALEYLMGTGLPVYRLKTQLRMGCGLFDMVAKEIYPEVPFTYDTCCNVNLDKFAVGRDLESYARAKYPNLVPAPSGTLQPIFVHCEGSSVFVDKITGSKYSRDQIKIALDFAVDLLKFRPGITSSNLVLLTPYVSNVALIATMRKSREYAASLINTPPASTIEGFQGQEGDIVLVVMSTNRQSGPGFVYEGARLNLLLTRQRSGLVIFGDLTIAVPAAIVAAGPGAPPTEDNGNDKKGKGKSKGKSKGKGKDDLPIRVYHSDGSVGFTKATVLRNVFRAMSAAGRFVIIKATKLEKA</sequence>
<evidence type="ECO:0000256" key="3">
    <source>
        <dbReference type="ARBA" id="ARBA00022801"/>
    </source>
</evidence>
<reference evidence="9 10" key="1">
    <citation type="submission" date="2015-05" db="EMBL/GenBank/DDBJ databases">
        <authorList>
            <person name="Wang D.B."/>
            <person name="Wang M."/>
        </authorList>
    </citation>
    <scope>NUCLEOTIDE SEQUENCE [LARGE SCALE GENOMIC DNA]</scope>
    <source>
        <strain evidence="9">VL1</strain>
    </source>
</reference>
<evidence type="ECO:0000313" key="10">
    <source>
        <dbReference type="Proteomes" id="UP000044602"/>
    </source>
</evidence>
<dbReference type="InterPro" id="IPR027417">
    <property type="entry name" value="P-loop_NTPase"/>
</dbReference>
<dbReference type="AlphaFoldDB" id="A0A0G4MIF8"/>